<proteinExistence type="predicted"/>
<dbReference type="VEuPathDB" id="VectorBase:AATE010391"/>
<feature type="region of interest" description="Disordered" evidence="1">
    <location>
        <begin position="85"/>
        <end position="229"/>
    </location>
</feature>
<feature type="compositionally biased region" description="Basic and acidic residues" evidence="1">
    <location>
        <begin position="303"/>
        <end position="322"/>
    </location>
</feature>
<evidence type="ECO:0000256" key="1">
    <source>
        <dbReference type="SAM" id="MobiDB-lite"/>
    </source>
</evidence>
<dbReference type="AlphaFoldDB" id="A0A182J2Z5"/>
<evidence type="ECO:0000313" key="2">
    <source>
        <dbReference type="EnsemblMetazoa" id="AATE010391-PA.1"/>
    </source>
</evidence>
<sequence>LHRNHSSIRSGSSRQPPIASGNGCPILSSPDSHDTAPILPVGRRDVGVGCNRLLGLAPLATACSSSAASSFYSSMLGADCSVSLRSRTDRNSLTPGRAGQSAGGRPGRMGASKFHHSKSHSISSSPRETTPVRHSAIISVRGGSEKFSDRQKTASLPLPKRRQLSLSATESNGTGLGLCGVSDPAGENHPSPRAHNIPGEEAFNSHSLAGDNGSFDTATSGLGGQQPMRDSSCTLNSNSYKEQYILGCGHYRSNLKHYDALLAGGCVSSVKEPTVADAGPVKSAQGEDLAMVELGMKGRRTPRSSEGENIRRQRGETSDEKIPTVQPKTHHYPTNAKSLEDIL</sequence>
<feature type="region of interest" description="Disordered" evidence="1">
    <location>
        <begin position="298"/>
        <end position="343"/>
    </location>
</feature>
<reference evidence="2" key="1">
    <citation type="submission" date="2022-08" db="UniProtKB">
        <authorList>
            <consortium name="EnsemblMetazoa"/>
        </authorList>
    </citation>
    <scope>IDENTIFICATION</scope>
    <source>
        <strain evidence="2">EBRO</strain>
    </source>
</reference>
<feature type="compositionally biased region" description="Basic and acidic residues" evidence="1">
    <location>
        <begin position="143"/>
        <end position="152"/>
    </location>
</feature>
<feature type="region of interest" description="Disordered" evidence="1">
    <location>
        <begin position="1"/>
        <end position="38"/>
    </location>
</feature>
<feature type="compositionally biased region" description="Polar residues" evidence="1">
    <location>
        <begin position="164"/>
        <end position="173"/>
    </location>
</feature>
<organism evidence="2">
    <name type="scientific">Anopheles atroparvus</name>
    <name type="common">European mosquito</name>
    <dbReference type="NCBI Taxonomy" id="41427"/>
    <lineage>
        <taxon>Eukaryota</taxon>
        <taxon>Metazoa</taxon>
        <taxon>Ecdysozoa</taxon>
        <taxon>Arthropoda</taxon>
        <taxon>Hexapoda</taxon>
        <taxon>Insecta</taxon>
        <taxon>Pterygota</taxon>
        <taxon>Neoptera</taxon>
        <taxon>Endopterygota</taxon>
        <taxon>Diptera</taxon>
        <taxon>Nematocera</taxon>
        <taxon>Culicoidea</taxon>
        <taxon>Culicidae</taxon>
        <taxon>Anophelinae</taxon>
        <taxon>Anopheles</taxon>
    </lineage>
</organism>
<name>A0A182J2Z5_ANOAO</name>
<dbReference type="EnsemblMetazoa" id="AATE010391-RA">
    <property type="protein sequence ID" value="AATE010391-PA.1"/>
    <property type="gene ID" value="AATE010391"/>
</dbReference>
<accession>A0A182J2Z5</accession>
<protein>
    <submittedName>
        <fullName evidence="2">Uncharacterized protein</fullName>
    </submittedName>
</protein>